<dbReference type="EMBL" id="JBHMCT010000020">
    <property type="protein sequence ID" value="MFB9558259.1"/>
    <property type="molecule type" value="Genomic_DNA"/>
</dbReference>
<evidence type="ECO:0000256" key="1">
    <source>
        <dbReference type="SAM" id="Phobius"/>
    </source>
</evidence>
<name>A0ABV5QXJ6_9ACTN</name>
<evidence type="ECO:0000313" key="3">
    <source>
        <dbReference type="Proteomes" id="UP001589716"/>
    </source>
</evidence>
<keyword evidence="1" id="KW-1133">Transmembrane helix</keyword>
<comment type="caution">
    <text evidence="2">The sequence shown here is derived from an EMBL/GenBank/DDBJ whole genome shotgun (WGS) entry which is preliminary data.</text>
</comment>
<accession>A0ABV5QXJ6</accession>
<sequence>MAKWIPRLVMALAAAHFAVFVLASTTFDDMAREGLWNTAPGEPRRAYELWFLLAGFGLLALGTLSRRLVRDTGRLPAQLGWYLLAIGVPLLVLYPVSGAPGLVLVGVLALLTSRQQAKAAGPARDPRGR</sequence>
<dbReference type="Proteomes" id="UP001589716">
    <property type="component" value="Unassembled WGS sequence"/>
</dbReference>
<organism evidence="2 3">
    <name type="scientific">Streptomyces roseoviridis</name>
    <dbReference type="NCBI Taxonomy" id="67361"/>
    <lineage>
        <taxon>Bacteria</taxon>
        <taxon>Bacillati</taxon>
        <taxon>Actinomycetota</taxon>
        <taxon>Actinomycetes</taxon>
        <taxon>Kitasatosporales</taxon>
        <taxon>Streptomycetaceae</taxon>
        <taxon>Streptomyces</taxon>
    </lineage>
</organism>
<protein>
    <submittedName>
        <fullName evidence="2">DUF6463 family protein</fullName>
    </submittedName>
</protein>
<keyword evidence="1" id="KW-0812">Transmembrane</keyword>
<evidence type="ECO:0000313" key="2">
    <source>
        <dbReference type="EMBL" id="MFB9558259.1"/>
    </source>
</evidence>
<gene>
    <name evidence="2" type="ORF">ACFFTP_29245</name>
</gene>
<keyword evidence="1" id="KW-0472">Membrane</keyword>
<keyword evidence="3" id="KW-1185">Reference proteome</keyword>
<feature type="transmembrane region" description="Helical" evidence="1">
    <location>
        <begin position="47"/>
        <end position="69"/>
    </location>
</feature>
<dbReference type="InterPro" id="IPR045590">
    <property type="entry name" value="DUF6463"/>
</dbReference>
<dbReference type="Pfam" id="PF20064">
    <property type="entry name" value="DUF6463"/>
    <property type="match status" value="1"/>
</dbReference>
<proteinExistence type="predicted"/>
<feature type="transmembrane region" description="Helical" evidence="1">
    <location>
        <begin position="81"/>
        <end position="111"/>
    </location>
</feature>
<dbReference type="RefSeq" id="WP_345483719.1">
    <property type="nucleotide sequence ID" value="NZ_BAAAWU010000001.1"/>
</dbReference>
<reference evidence="2 3" key="1">
    <citation type="submission" date="2024-09" db="EMBL/GenBank/DDBJ databases">
        <authorList>
            <person name="Sun Q."/>
            <person name="Mori K."/>
        </authorList>
    </citation>
    <scope>NUCLEOTIDE SEQUENCE [LARGE SCALE GENOMIC DNA]</scope>
    <source>
        <strain evidence="2 3">JCM 4414</strain>
    </source>
</reference>